<dbReference type="EMBL" id="FLUM01000003">
    <property type="protein sequence ID" value="SBW03565.1"/>
    <property type="molecule type" value="Genomic_DNA"/>
</dbReference>
<protein>
    <submittedName>
        <fullName evidence="1">Uncharacterized protein</fullName>
    </submittedName>
</protein>
<sequence length="79" mass="8906">MFNYSMHFFYAELKFLVFLLAKAPKGTKNALAPASMADPLTAETTKRKNSLQGLYNPYTWISSNTFSFFSLSLLTGTRP</sequence>
<name>A0A212JW96_9BACT</name>
<accession>A0A212JW96</accession>
<proteinExistence type="predicted"/>
<organism evidence="1">
    <name type="scientific">uncultured Dysgonomonas sp</name>
    <dbReference type="NCBI Taxonomy" id="206096"/>
    <lineage>
        <taxon>Bacteria</taxon>
        <taxon>Pseudomonadati</taxon>
        <taxon>Bacteroidota</taxon>
        <taxon>Bacteroidia</taxon>
        <taxon>Bacteroidales</taxon>
        <taxon>Dysgonomonadaceae</taxon>
        <taxon>Dysgonomonas</taxon>
        <taxon>environmental samples</taxon>
    </lineage>
</organism>
<dbReference type="AlphaFoldDB" id="A0A212JW96"/>
<gene>
    <name evidence="1" type="ORF">KL86DYS1_30609</name>
</gene>
<reference evidence="1" key="1">
    <citation type="submission" date="2016-04" db="EMBL/GenBank/DDBJ databases">
        <authorList>
            <person name="Evans L.H."/>
            <person name="Alamgir A."/>
            <person name="Owens N."/>
            <person name="Weber N.D."/>
            <person name="Virtaneva K."/>
            <person name="Barbian K."/>
            <person name="Babar A."/>
            <person name="Rosenke K."/>
        </authorList>
    </citation>
    <scope>NUCLEOTIDE SEQUENCE</scope>
    <source>
        <strain evidence="1">86-1</strain>
    </source>
</reference>
<evidence type="ECO:0000313" key="1">
    <source>
        <dbReference type="EMBL" id="SBW03565.1"/>
    </source>
</evidence>